<dbReference type="Pfam" id="PF01135">
    <property type="entry name" value="PCMT"/>
    <property type="match status" value="1"/>
</dbReference>
<organism evidence="1 2">
    <name type="scientific">Parabacteroides johnsonii DSM 18315</name>
    <dbReference type="NCBI Taxonomy" id="537006"/>
    <lineage>
        <taxon>Bacteria</taxon>
        <taxon>Pseudomonadati</taxon>
        <taxon>Bacteroidota</taxon>
        <taxon>Bacteroidia</taxon>
        <taxon>Bacteroidales</taxon>
        <taxon>Tannerellaceae</taxon>
        <taxon>Parabacteroides</taxon>
    </lineage>
</organism>
<evidence type="ECO:0000313" key="1">
    <source>
        <dbReference type="EMBL" id="EEC94879.1"/>
    </source>
</evidence>
<proteinExistence type="predicted"/>
<dbReference type="Gene3D" id="3.40.50.150">
    <property type="entry name" value="Vaccinia Virus protein VP39"/>
    <property type="match status" value="1"/>
</dbReference>
<dbReference type="SUPFAM" id="SSF53335">
    <property type="entry name" value="S-adenosyl-L-methionine-dependent methyltransferases"/>
    <property type="match status" value="1"/>
</dbReference>
<dbReference type="AlphaFoldDB" id="B7BFC8"/>
<dbReference type="EMBL" id="ABYH01000382">
    <property type="protein sequence ID" value="EEC94879.1"/>
    <property type="molecule type" value="Genomic_DNA"/>
</dbReference>
<dbReference type="InterPro" id="IPR020596">
    <property type="entry name" value="rRNA_Ade_Mease_Trfase_CS"/>
</dbReference>
<comment type="caution">
    <text evidence="1">The sequence shown here is derived from an EMBL/GenBank/DDBJ whole genome shotgun (WGS) entry which is preliminary data.</text>
</comment>
<evidence type="ECO:0008006" key="3">
    <source>
        <dbReference type="Google" id="ProtNLM"/>
    </source>
</evidence>
<sequence length="205" mass="24451">MLRAYNITHEEDFLVAPWSKQYCEDTFPKYWELVYSILKPLNKDNRILEVGSGLGDITAILCYLDFTNIIAFEKDEQICHIAQRRLKDMFNRENIVYNEKFPNRQNYSSDVLVLVNCAYADVAKSKEEYLSLLKEYYICAGKPQYYLMEIIDSSYTKTDKEFPEYIRLNYDEVRTLFPCSTIMSWETYKYPINRKSKTLYLIIKD</sequence>
<dbReference type="STRING" id="537006.PRABACTJOHN_03757"/>
<dbReference type="InterPro" id="IPR029063">
    <property type="entry name" value="SAM-dependent_MTases_sf"/>
</dbReference>
<dbReference type="HOGENOM" id="CLU_1313359_0_0_10"/>
<dbReference type="Proteomes" id="UP000005510">
    <property type="component" value="Unassembled WGS sequence"/>
</dbReference>
<evidence type="ECO:0000313" key="2">
    <source>
        <dbReference type="Proteomes" id="UP000005510"/>
    </source>
</evidence>
<reference evidence="1 2" key="1">
    <citation type="submission" date="2008-10" db="EMBL/GenBank/DDBJ databases">
        <title>Draft genome sequence of Parabacteroides johnsonii (DSM 18315).</title>
        <authorList>
            <person name="Sudarsanam P."/>
            <person name="Ley R."/>
            <person name="Guruge J."/>
            <person name="Turnbaugh P.J."/>
            <person name="Mahowald M."/>
            <person name="Liep D."/>
            <person name="Gordon J."/>
        </authorList>
    </citation>
    <scope>NUCLEOTIDE SEQUENCE [LARGE SCALE GENOMIC DNA]</scope>
    <source>
        <strain evidence="1 2">DSM 18315</strain>
    </source>
</reference>
<dbReference type="PROSITE" id="PS01131">
    <property type="entry name" value="RRNA_A_DIMETH"/>
    <property type="match status" value="1"/>
</dbReference>
<protein>
    <recommendedName>
        <fullName evidence="3">Methyltransferase domain-containing protein</fullName>
    </recommendedName>
</protein>
<name>B7BFC8_9BACT</name>
<dbReference type="GO" id="GO:0000179">
    <property type="term" value="F:rRNA (adenine-N6,N6-)-dimethyltransferase activity"/>
    <property type="evidence" value="ECO:0007669"/>
    <property type="project" value="InterPro"/>
</dbReference>
<reference evidence="1 2" key="2">
    <citation type="submission" date="2008-10" db="EMBL/GenBank/DDBJ databases">
        <authorList>
            <person name="Fulton L."/>
            <person name="Clifton S."/>
            <person name="Fulton B."/>
            <person name="Xu J."/>
            <person name="Minx P."/>
            <person name="Pepin K.H."/>
            <person name="Johnson M."/>
            <person name="Bhonagiri V."/>
            <person name="Nash W.E."/>
            <person name="Mardis E.R."/>
            <person name="Wilson R.K."/>
        </authorList>
    </citation>
    <scope>NUCLEOTIDE SEQUENCE [LARGE SCALE GENOMIC DNA]</scope>
    <source>
        <strain evidence="1 2">DSM 18315</strain>
    </source>
</reference>
<accession>B7BFC8</accession>
<gene>
    <name evidence="1" type="ORF">PRABACTJOHN_03757</name>
</gene>